<sequence length="1276" mass="141419">MSTAVSDGLQSPQGQTSVEKPGGPSLMELGPLPTPRTSPYTMVKAITGEIIVAPLHCKEKDAKLPSPAEFATGTLEDKRWSGWTALYVVGMLLEISDFTLRWNTESNEVEAYLDSDSEVHEMSFVRQNLTAKANHRAFSAENEELTTIIYATSSSSCPLARKITQDPDDDESSSSTSITARLPRTCFATPSASCASTWPSCVSNTRTLLHPTYGSPMTTAKQLFGCIKEFRCRSAQREYIPTSRGPESAEFFFSASTLHQDSLRGNFPPSLPTSPRRPAAEGPLLLHGTSTHGRRTTTRPSSSRSRTTGLRAGPRRAGAAGGTPVLSMWTVSLPSCQAHRSLPGPRRIWRRASCPSSPAHVMLRCPRQILAAVVNQCTGERPRSLISGALACGLADSSRDRGTGMTKKPTARTTPQQGVFCAWRSRQANAKTPSSPLLVRGAVALCFPQGAERARPATAASSGGAYTGRHLGGTQRSPVEDKGALRARPGWHTQLSAQDRCCRASDIFLRVYTTYLGDRRFPVQLEAPETRPAPKARQTSRRAVLVSSAVHAGHGGQDSRENHMRPAGGFHRETRRPLGATVWLGSTIDAIEDVISTAREAIAGKRWYRGTMKYCAVVTLDVRNAFNSARWDNILAALRRLLVPDYLLRIIASYFSARVLDFTTDEGPESYEVTAGVPQGSVLGLILWNVMYDAILRLNFDADVRIVGFADDIAVVAVAKHLWQIEHDLNAAILQVRGALKALRLQTADHKTEALLITSRKKEETITITVGDHSIRSSPFIRYLGLHIDAKLKFDHHLRTVSAKAAGVIGSLAKIMPNSGGPRSSRRKLYAHVVDSILLYGAPVWSTAAQKRAYIRQAESAHRRACLRVIGGRPHVAYEATYVLAGIPPLALLADERARLYGRRRREDAKDEERLATLSKWQEAWDRSTKARWTHRLIPNIRVWIERRHGELNYHLTQLLTGHGFFKHHSRRYDYNQSAQCPVCPSSIENAEHVFYHCPRFSEERERLHSLLYEAMTPENTTRLMLANHQYGFRKGRSTINAIENVIATAREAIVGKRWNRGTKKYCAVVTLDVKNAFNSARWNSIYAALRRMRTPEYLLRIISSYLSARVLDYDTDDGPGSHSVTAGVPQGSVLRPILWNVIGRLQYKVVPLHPLPGPTHRLQAEVRPTSPNRQPKGSKSGWSPLEDHAHTGGPRSSRRELYAHVVDSILLYGAPIWRCATETQAYIRQAEAVHRRACLRVISGRPHVSYDATYVIAGVLCTFLRILLTKSDSHR</sequence>
<dbReference type="SUPFAM" id="SSF56672">
    <property type="entry name" value="DNA/RNA polymerases"/>
    <property type="match status" value="2"/>
</dbReference>
<evidence type="ECO:0000259" key="2">
    <source>
        <dbReference type="PROSITE" id="PS50878"/>
    </source>
</evidence>
<evidence type="ECO:0000313" key="4">
    <source>
        <dbReference type="Proteomes" id="UP000479190"/>
    </source>
</evidence>
<evidence type="ECO:0000256" key="1">
    <source>
        <dbReference type="SAM" id="MobiDB-lite"/>
    </source>
</evidence>
<dbReference type="Pfam" id="PF00078">
    <property type="entry name" value="RVT_1"/>
    <property type="match status" value="2"/>
</dbReference>
<feature type="region of interest" description="Disordered" evidence="1">
    <location>
        <begin position="1"/>
        <end position="35"/>
    </location>
</feature>
<evidence type="ECO:0000313" key="3">
    <source>
        <dbReference type="EMBL" id="CAB0028813.1"/>
    </source>
</evidence>
<reference evidence="3 4" key="1">
    <citation type="submission" date="2020-02" db="EMBL/GenBank/DDBJ databases">
        <authorList>
            <person name="Ferguson B K."/>
        </authorList>
    </citation>
    <scope>NUCLEOTIDE SEQUENCE [LARGE SCALE GENOMIC DNA]</scope>
</reference>
<keyword evidence="4" id="KW-1185">Reference proteome</keyword>
<dbReference type="InterPro" id="IPR000477">
    <property type="entry name" value="RT_dom"/>
</dbReference>
<dbReference type="EMBL" id="CADCXV010000202">
    <property type="protein sequence ID" value="CAB0028813.1"/>
    <property type="molecule type" value="Genomic_DNA"/>
</dbReference>
<dbReference type="Proteomes" id="UP000479190">
    <property type="component" value="Unassembled WGS sequence"/>
</dbReference>
<gene>
    <name evidence="3" type="ORF">TBRA_LOCUS934</name>
</gene>
<dbReference type="PANTHER" id="PTHR19446">
    <property type="entry name" value="REVERSE TRANSCRIPTASES"/>
    <property type="match status" value="1"/>
</dbReference>
<proteinExistence type="predicted"/>
<feature type="region of interest" description="Disordered" evidence="1">
    <location>
        <begin position="1160"/>
        <end position="1198"/>
    </location>
</feature>
<feature type="compositionally biased region" description="Polar residues" evidence="1">
    <location>
        <begin position="1170"/>
        <end position="1182"/>
    </location>
</feature>
<dbReference type="InterPro" id="IPR043502">
    <property type="entry name" value="DNA/RNA_pol_sf"/>
</dbReference>
<feature type="compositionally biased region" description="Low complexity" evidence="1">
    <location>
        <begin position="457"/>
        <end position="468"/>
    </location>
</feature>
<feature type="region of interest" description="Disordered" evidence="1">
    <location>
        <begin position="263"/>
        <end position="321"/>
    </location>
</feature>
<dbReference type="OrthoDB" id="7382669at2759"/>
<feature type="region of interest" description="Disordered" evidence="1">
    <location>
        <begin position="457"/>
        <end position="478"/>
    </location>
</feature>
<organism evidence="3 4">
    <name type="scientific">Trichogramma brassicae</name>
    <dbReference type="NCBI Taxonomy" id="86971"/>
    <lineage>
        <taxon>Eukaryota</taxon>
        <taxon>Metazoa</taxon>
        <taxon>Ecdysozoa</taxon>
        <taxon>Arthropoda</taxon>
        <taxon>Hexapoda</taxon>
        <taxon>Insecta</taxon>
        <taxon>Pterygota</taxon>
        <taxon>Neoptera</taxon>
        <taxon>Endopterygota</taxon>
        <taxon>Hymenoptera</taxon>
        <taxon>Apocrita</taxon>
        <taxon>Proctotrupomorpha</taxon>
        <taxon>Chalcidoidea</taxon>
        <taxon>Trichogrammatidae</taxon>
        <taxon>Trichogramma</taxon>
    </lineage>
</organism>
<feature type="domain" description="Reverse transcriptase" evidence="2">
    <location>
        <begin position="526"/>
        <end position="788"/>
    </location>
</feature>
<dbReference type="GO" id="GO:0071897">
    <property type="term" value="P:DNA biosynthetic process"/>
    <property type="evidence" value="ECO:0007669"/>
    <property type="project" value="UniProtKB-ARBA"/>
</dbReference>
<feature type="compositionally biased region" description="Low complexity" evidence="1">
    <location>
        <begin position="298"/>
        <end position="321"/>
    </location>
</feature>
<feature type="compositionally biased region" description="Polar residues" evidence="1">
    <location>
        <begin position="1"/>
        <end position="18"/>
    </location>
</feature>
<protein>
    <recommendedName>
        <fullName evidence="2">Reverse transcriptase domain-containing protein</fullName>
    </recommendedName>
</protein>
<accession>A0A6H5HYD8</accession>
<name>A0A6H5HYD8_9HYME</name>
<dbReference type="PROSITE" id="PS50878">
    <property type="entry name" value="RT_POL"/>
    <property type="match status" value="1"/>
</dbReference>
<dbReference type="AlphaFoldDB" id="A0A6H5HYD8"/>